<reference evidence="1 2" key="1">
    <citation type="journal article" date="2014" name="Genome Biol. Evol.">
        <title>The genome of the myxosporean Thelohanellus kitauei shows adaptations to nutrient acquisition within its fish host.</title>
        <authorList>
            <person name="Yang Y."/>
            <person name="Xiong J."/>
            <person name="Zhou Z."/>
            <person name="Huo F."/>
            <person name="Miao W."/>
            <person name="Ran C."/>
            <person name="Liu Y."/>
            <person name="Zhang J."/>
            <person name="Feng J."/>
            <person name="Wang M."/>
            <person name="Wang M."/>
            <person name="Wang L."/>
            <person name="Yao B."/>
        </authorList>
    </citation>
    <scope>NUCLEOTIDE SEQUENCE [LARGE SCALE GENOMIC DNA]</scope>
    <source>
        <strain evidence="1">Wuqing</strain>
    </source>
</reference>
<evidence type="ECO:0000313" key="2">
    <source>
        <dbReference type="Proteomes" id="UP000031668"/>
    </source>
</evidence>
<keyword evidence="2" id="KW-1185">Reference proteome</keyword>
<name>A0A0C2JJI7_THEKT</name>
<dbReference type="AlphaFoldDB" id="A0A0C2JJI7"/>
<sequence length="142" mass="16445">MYKLPRPLIIILDIKEMKEASLKVFIRNLTIQFKKPMRKCLLNSMIIRGNSSSNDYIPPCFKDGKKPSFDLKTSNAPFNTQRTSTKNTPINLDDKSIDVYTYYTHRPSTTKEMNGSHPSYTSAVTATPYIINKWLYRLKNQC</sequence>
<protein>
    <submittedName>
        <fullName evidence="1">Uncharacterized protein</fullName>
    </submittedName>
</protein>
<gene>
    <name evidence="1" type="ORF">RF11_02040</name>
</gene>
<evidence type="ECO:0000313" key="1">
    <source>
        <dbReference type="EMBL" id="KII69558.1"/>
    </source>
</evidence>
<comment type="caution">
    <text evidence="1">The sequence shown here is derived from an EMBL/GenBank/DDBJ whole genome shotgun (WGS) entry which is preliminary data.</text>
</comment>
<dbReference type="EMBL" id="JWZT01002368">
    <property type="protein sequence ID" value="KII69558.1"/>
    <property type="molecule type" value="Genomic_DNA"/>
</dbReference>
<dbReference type="Proteomes" id="UP000031668">
    <property type="component" value="Unassembled WGS sequence"/>
</dbReference>
<accession>A0A0C2JJI7</accession>
<proteinExistence type="predicted"/>
<organism evidence="1 2">
    <name type="scientific">Thelohanellus kitauei</name>
    <name type="common">Myxosporean</name>
    <dbReference type="NCBI Taxonomy" id="669202"/>
    <lineage>
        <taxon>Eukaryota</taxon>
        <taxon>Metazoa</taxon>
        <taxon>Cnidaria</taxon>
        <taxon>Myxozoa</taxon>
        <taxon>Myxosporea</taxon>
        <taxon>Bivalvulida</taxon>
        <taxon>Platysporina</taxon>
        <taxon>Myxobolidae</taxon>
        <taxon>Thelohanellus</taxon>
    </lineage>
</organism>